<evidence type="ECO:0000313" key="1">
    <source>
        <dbReference type="EMBL" id="UUX32820.1"/>
    </source>
</evidence>
<proteinExistence type="predicted"/>
<accession>A0ABY5P332</accession>
<gene>
    <name evidence="1" type="ORF">NRE15_07775</name>
</gene>
<dbReference type="RefSeq" id="WP_313792321.1">
    <property type="nucleotide sequence ID" value="NZ_CP102453.1"/>
</dbReference>
<sequence>MPKLYFASPLFNEMEQNFNAMLAAKIRQAIPELDIYLPQEQGEINDKSAYADSKAIARYDTDALLESDIVLAVLDGLQLDPGVAAEVGIAYQANIPVVGLYTDTRQQGSDNVEKLKALQEVAESQFSYVNLYVVGLIKMNGTVVNSSDKVSPAIKEILNR</sequence>
<organism evidence="1 2">
    <name type="scientific">Fundicoccus culcitae</name>
    <dbReference type="NCBI Taxonomy" id="2969821"/>
    <lineage>
        <taxon>Bacteria</taxon>
        <taxon>Bacillati</taxon>
        <taxon>Bacillota</taxon>
        <taxon>Bacilli</taxon>
        <taxon>Lactobacillales</taxon>
        <taxon>Aerococcaceae</taxon>
        <taxon>Fundicoccus</taxon>
    </lineage>
</organism>
<dbReference type="EMBL" id="CP102453">
    <property type="protein sequence ID" value="UUX32820.1"/>
    <property type="molecule type" value="Genomic_DNA"/>
</dbReference>
<dbReference type="Proteomes" id="UP001315967">
    <property type="component" value="Chromosome"/>
</dbReference>
<keyword evidence="2" id="KW-1185">Reference proteome</keyword>
<evidence type="ECO:0000313" key="2">
    <source>
        <dbReference type="Proteomes" id="UP001315967"/>
    </source>
</evidence>
<protein>
    <submittedName>
        <fullName evidence="1">Nucleoside 2-deoxyribosyltransferase</fullName>
    </submittedName>
</protein>
<dbReference type="SUPFAM" id="SSF52309">
    <property type="entry name" value="N-(deoxy)ribosyltransferase-like"/>
    <property type="match status" value="1"/>
</dbReference>
<dbReference type="Pfam" id="PF05014">
    <property type="entry name" value="Nuc_deoxyrib_tr"/>
    <property type="match status" value="1"/>
</dbReference>
<dbReference type="PANTHER" id="PTHR15364">
    <property type="entry name" value="2'-DEOXYNUCLEOSIDE 5'-PHOSPHATE N-HYDROLASE 1"/>
    <property type="match status" value="1"/>
</dbReference>
<dbReference type="PANTHER" id="PTHR15364:SF0">
    <property type="entry name" value="2'-DEOXYNUCLEOSIDE 5'-PHOSPHATE N-HYDROLASE 1"/>
    <property type="match status" value="1"/>
</dbReference>
<dbReference type="Gene3D" id="3.40.50.450">
    <property type="match status" value="1"/>
</dbReference>
<name>A0ABY5P332_9LACT</name>
<dbReference type="InterPro" id="IPR007710">
    <property type="entry name" value="Nucleoside_deoxyribTrfase"/>
</dbReference>
<reference evidence="1 2" key="1">
    <citation type="submission" date="2022-08" db="EMBL/GenBank/DDBJ databases">
        <title>Aerococcaceae sp. nov isolated from spoiled eye mask.</title>
        <authorList>
            <person name="Zhou G."/>
            <person name="Xie X.-B."/>
            <person name="Shi Q.-S."/>
            <person name="Wang Y.-S."/>
            <person name="Wen X."/>
            <person name="Peng H."/>
            <person name="Yang X.-J."/>
            <person name="Tao H.-B."/>
            <person name="Huang X.-M."/>
        </authorList>
    </citation>
    <scope>NUCLEOTIDE SEQUENCE [LARGE SCALE GENOMIC DNA]</scope>
    <source>
        <strain evidence="2">DM20194951</strain>
    </source>
</reference>
<dbReference type="InterPro" id="IPR051239">
    <property type="entry name" value="2'-dNMP_N-hydrolase"/>
</dbReference>